<dbReference type="InterPro" id="IPR049288">
    <property type="entry name" value="DUF447_C"/>
</dbReference>
<feature type="domain" description="DUF447" evidence="2">
    <location>
        <begin position="146"/>
        <end position="199"/>
    </location>
</feature>
<evidence type="ECO:0000259" key="1">
    <source>
        <dbReference type="Pfam" id="PF04289"/>
    </source>
</evidence>
<dbReference type="Gene3D" id="1.20.58.290">
    <property type="entry name" value="Hypothetical membrane protein ta0354_69_121"/>
    <property type="match status" value="1"/>
</dbReference>
<accession>A0A166A8F6</accession>
<dbReference type="PATRIC" id="fig|49547.3.peg.1391"/>
<dbReference type="Proteomes" id="UP000077245">
    <property type="component" value="Unassembled WGS sequence"/>
</dbReference>
<dbReference type="InterPro" id="IPR012349">
    <property type="entry name" value="Split_barrel_FMN-bd"/>
</dbReference>
<dbReference type="AlphaFoldDB" id="A0A166A8F6"/>
<gene>
    <name evidence="3" type="ORF">MBCUR_12970</name>
</gene>
<organism evidence="3 4">
    <name type="scientific">Methanobrevibacter curvatus</name>
    <dbReference type="NCBI Taxonomy" id="49547"/>
    <lineage>
        <taxon>Archaea</taxon>
        <taxon>Methanobacteriati</taxon>
        <taxon>Methanobacteriota</taxon>
        <taxon>Methanomada group</taxon>
        <taxon>Methanobacteria</taxon>
        <taxon>Methanobacteriales</taxon>
        <taxon>Methanobacteriaceae</taxon>
        <taxon>Methanobrevibacter</taxon>
    </lineage>
</organism>
<keyword evidence="4" id="KW-1185">Reference proteome</keyword>
<dbReference type="STRING" id="49547.MBCUR_12970"/>
<dbReference type="Gene3D" id="2.30.110.10">
    <property type="entry name" value="Electron Transport, Fmn-binding Protein, Chain A"/>
    <property type="match status" value="1"/>
</dbReference>
<sequence length="212" mass="24277">MKINLKSLGIESGQQYESIITTENNENIKNAAPIGIIGIDKDIIQCRIFKGTITLENILLKREFIVNITWNPLYFTLATIGKIDEKYFSKNGLNLKGVDAYLKCEVIGDIKIQIKENDPVKKSEAGFFKSKVKEIVINNPCVKAPNRGFYNLIEALVNYTRMDLVDKEKKEFFINRLNELNRVINKVGSEEEKKAIKLVDDAYNSKIRKNEK</sequence>
<dbReference type="EMBL" id="LWMV01000181">
    <property type="protein sequence ID" value="KZX11712.1"/>
    <property type="molecule type" value="Genomic_DNA"/>
</dbReference>
<comment type="caution">
    <text evidence="3">The sequence shown here is derived from an EMBL/GenBank/DDBJ whole genome shotgun (WGS) entry which is preliminary data.</text>
</comment>
<reference evidence="3 4" key="1">
    <citation type="submission" date="2016-04" db="EMBL/GenBank/DDBJ databases">
        <title>Genome sequence of Methanobrevibacter curvatus DSM 11111.</title>
        <authorList>
            <person name="Poehlein A."/>
            <person name="Seedorf H."/>
            <person name="Daniel R."/>
        </authorList>
    </citation>
    <scope>NUCLEOTIDE SEQUENCE [LARGE SCALE GENOMIC DNA]</scope>
    <source>
        <strain evidence="3 4">DSM 11111</strain>
    </source>
</reference>
<dbReference type="RefSeq" id="WP_067091762.1">
    <property type="nucleotide sequence ID" value="NZ_LWMV01000181.1"/>
</dbReference>
<evidence type="ECO:0000313" key="4">
    <source>
        <dbReference type="Proteomes" id="UP000077245"/>
    </source>
</evidence>
<name>A0A166A8F6_9EURY</name>
<protein>
    <recommendedName>
        <fullName evidence="5">DUF447 family protein</fullName>
    </recommendedName>
</protein>
<feature type="domain" description="DUF447" evidence="1">
    <location>
        <begin position="16"/>
        <end position="109"/>
    </location>
</feature>
<dbReference type="Pfam" id="PF04289">
    <property type="entry name" value="DUF447_N"/>
    <property type="match status" value="1"/>
</dbReference>
<evidence type="ECO:0000259" key="2">
    <source>
        <dbReference type="Pfam" id="PF20766"/>
    </source>
</evidence>
<dbReference type="SUPFAM" id="SSF50475">
    <property type="entry name" value="FMN-binding split barrel"/>
    <property type="match status" value="1"/>
</dbReference>
<dbReference type="InterPro" id="IPR007386">
    <property type="entry name" value="DUF447_N"/>
</dbReference>
<dbReference type="OrthoDB" id="146030at2157"/>
<dbReference type="Pfam" id="PF20766">
    <property type="entry name" value="DUF447_C"/>
    <property type="match status" value="1"/>
</dbReference>
<proteinExistence type="predicted"/>
<evidence type="ECO:0000313" key="3">
    <source>
        <dbReference type="EMBL" id="KZX11712.1"/>
    </source>
</evidence>
<evidence type="ECO:0008006" key="5">
    <source>
        <dbReference type="Google" id="ProtNLM"/>
    </source>
</evidence>